<dbReference type="SUPFAM" id="SSF52540">
    <property type="entry name" value="P-loop containing nucleoside triphosphate hydrolases"/>
    <property type="match status" value="1"/>
</dbReference>
<evidence type="ECO:0000259" key="10">
    <source>
        <dbReference type="PROSITE" id="PS50893"/>
    </source>
</evidence>
<dbReference type="AlphaFoldDB" id="A0A0C1QZP5"/>
<evidence type="ECO:0000256" key="8">
    <source>
        <dbReference type="ARBA" id="ARBA00023136"/>
    </source>
</evidence>
<keyword evidence="2" id="KW-0813">Transport</keyword>
<dbReference type="PROSITE" id="PS50929">
    <property type="entry name" value="ABC_TM1F"/>
    <property type="match status" value="1"/>
</dbReference>
<feature type="transmembrane region" description="Helical" evidence="9">
    <location>
        <begin position="130"/>
        <end position="154"/>
    </location>
</feature>
<sequence length="574" mass="63989">MKTTLRIFMGARKYWIYLILALIAVIISTIAGFYNPWALRELTSIATEGSGDFGAQSLRIGLMLLVATVLQSAGSSISGYLNHHAALHYVADMRTELYSKLQHMGLKYFNKSRTGDLTSRVINDVMEVEILLAHVIPDFVVNILTFVGVGILLFSINVKLAFLSLITIPFLIMITLWQSKHLSPIWKQNSMVRGELSGTVQDNFSGIKEIQIFNQQEREEKRIKNLSIKHSKAYLKASFFFETTFPLLAFFTALGSVIVIIFGGFMVSRGEINIGDIVGFSMYLGMFYGPIKSFSRLMEMSGNALAGCRRVFEVMDEVPDVKEKFNAKKMPKVKGEVEFKEVSFSYNDEINILQNINLKVNPGETVAFVGATGVGKTTIASLLNRFYDPQNGSILIDGIDIKDVTLKSLRDNISMVLQDTFLFNGTIYENIVYGWKEATREQVLEASKAANAHGFIENLENGYDTIIGERGVRLSGGQKQRISIARAILRNSPILILDEATSALDTKTEKEIQAALDEISKDRTTIVIAHRLSTIRNADKIVVLEGTGIKETGTHDELIRYGGAYAMLYRSQVS</sequence>
<dbReference type="FunFam" id="1.20.1560.10:FF:000011">
    <property type="entry name" value="Multidrug ABC transporter ATP-binding protein"/>
    <property type="match status" value="1"/>
</dbReference>
<dbReference type="GO" id="GO:0005886">
    <property type="term" value="C:plasma membrane"/>
    <property type="evidence" value="ECO:0007669"/>
    <property type="project" value="UniProtKB-SubCell"/>
</dbReference>
<evidence type="ECO:0000259" key="11">
    <source>
        <dbReference type="PROSITE" id="PS50929"/>
    </source>
</evidence>
<dbReference type="OrthoDB" id="9762778at2"/>
<dbReference type="STRING" id="29341.RSJ17_19590"/>
<evidence type="ECO:0000256" key="3">
    <source>
        <dbReference type="ARBA" id="ARBA00022475"/>
    </source>
</evidence>
<reference evidence="12 13" key="1">
    <citation type="journal article" date="2015" name="Infect. Genet. Evol.">
        <title>Genomic sequences of six botulinum neurotoxin-producing strains representing three clostridial species illustrate the mobility and diversity of botulinum neurotoxin genes.</title>
        <authorList>
            <person name="Smith T.J."/>
            <person name="Hill K.K."/>
            <person name="Xie G."/>
            <person name="Foley B.T."/>
            <person name="Williamson C.H."/>
            <person name="Foster J.T."/>
            <person name="Johnson S.L."/>
            <person name="Chertkov O."/>
            <person name="Teshima H."/>
            <person name="Gibbons H.S."/>
            <person name="Johnsky L.A."/>
            <person name="Karavis M.A."/>
            <person name="Smith L.A."/>
        </authorList>
    </citation>
    <scope>NUCLEOTIDE SEQUENCE [LARGE SCALE GENOMIC DNA]</scope>
    <source>
        <strain evidence="12 13">CDC 2741</strain>
    </source>
</reference>
<dbReference type="PROSITE" id="PS00211">
    <property type="entry name" value="ABC_TRANSPORTER_1"/>
    <property type="match status" value="1"/>
</dbReference>
<keyword evidence="6" id="KW-0067">ATP-binding</keyword>
<keyword evidence="8 9" id="KW-0472">Membrane</keyword>
<evidence type="ECO:0000313" key="12">
    <source>
        <dbReference type="EMBL" id="KIE46587.1"/>
    </source>
</evidence>
<keyword evidence="7 9" id="KW-1133">Transmembrane helix</keyword>
<dbReference type="InterPro" id="IPR011527">
    <property type="entry name" value="ABC1_TM_dom"/>
</dbReference>
<evidence type="ECO:0000256" key="5">
    <source>
        <dbReference type="ARBA" id="ARBA00022741"/>
    </source>
</evidence>
<dbReference type="InterPro" id="IPR027417">
    <property type="entry name" value="P-loop_NTPase"/>
</dbReference>
<gene>
    <name evidence="12" type="ORF">U732_3270</name>
</gene>
<keyword evidence="3" id="KW-1003">Cell membrane</keyword>
<dbReference type="Proteomes" id="UP000031366">
    <property type="component" value="Unassembled WGS sequence"/>
</dbReference>
<dbReference type="CDD" id="cd03251">
    <property type="entry name" value="ABCC_MsbA"/>
    <property type="match status" value="1"/>
</dbReference>
<dbReference type="Pfam" id="PF00664">
    <property type="entry name" value="ABC_membrane"/>
    <property type="match status" value="1"/>
</dbReference>
<feature type="transmembrane region" description="Helical" evidence="9">
    <location>
        <begin position="272"/>
        <end position="291"/>
    </location>
</feature>
<dbReference type="Gene3D" id="3.40.50.300">
    <property type="entry name" value="P-loop containing nucleotide triphosphate hydrolases"/>
    <property type="match status" value="1"/>
</dbReference>
<dbReference type="Gene3D" id="1.20.1560.10">
    <property type="entry name" value="ABC transporter type 1, transmembrane domain"/>
    <property type="match status" value="1"/>
</dbReference>
<comment type="subcellular location">
    <subcellularLocation>
        <location evidence="1">Cell membrane</location>
        <topology evidence="1">Multi-pass membrane protein</topology>
    </subcellularLocation>
</comment>
<dbReference type="InterPro" id="IPR003593">
    <property type="entry name" value="AAA+_ATPase"/>
</dbReference>
<keyword evidence="5" id="KW-0547">Nucleotide-binding</keyword>
<comment type="caution">
    <text evidence="12">The sequence shown here is derived from an EMBL/GenBank/DDBJ whole genome shotgun (WGS) entry which is preliminary data.</text>
</comment>
<dbReference type="InterPro" id="IPR017871">
    <property type="entry name" value="ABC_transporter-like_CS"/>
</dbReference>
<dbReference type="CDD" id="cd18778">
    <property type="entry name" value="ABC_6TM_exporter_like"/>
    <property type="match status" value="1"/>
</dbReference>
<evidence type="ECO:0000256" key="6">
    <source>
        <dbReference type="ARBA" id="ARBA00022840"/>
    </source>
</evidence>
<dbReference type="GO" id="GO:0015421">
    <property type="term" value="F:ABC-type oligopeptide transporter activity"/>
    <property type="evidence" value="ECO:0007669"/>
    <property type="project" value="TreeGrafter"/>
</dbReference>
<dbReference type="PANTHER" id="PTHR43394:SF1">
    <property type="entry name" value="ATP-BINDING CASSETTE SUB-FAMILY B MEMBER 10, MITOCHONDRIAL"/>
    <property type="match status" value="1"/>
</dbReference>
<proteinExistence type="predicted"/>
<evidence type="ECO:0000256" key="7">
    <source>
        <dbReference type="ARBA" id="ARBA00022989"/>
    </source>
</evidence>
<evidence type="ECO:0000256" key="2">
    <source>
        <dbReference type="ARBA" id="ARBA00022448"/>
    </source>
</evidence>
<dbReference type="PROSITE" id="PS50893">
    <property type="entry name" value="ABC_TRANSPORTER_2"/>
    <property type="match status" value="1"/>
</dbReference>
<dbReference type="InterPro" id="IPR003439">
    <property type="entry name" value="ABC_transporter-like_ATP-bd"/>
</dbReference>
<dbReference type="PANTHER" id="PTHR43394">
    <property type="entry name" value="ATP-DEPENDENT PERMEASE MDL1, MITOCHONDRIAL"/>
    <property type="match status" value="1"/>
</dbReference>
<keyword evidence="13" id="KW-1185">Reference proteome</keyword>
<dbReference type="InterPro" id="IPR039421">
    <property type="entry name" value="Type_1_exporter"/>
</dbReference>
<dbReference type="GO" id="GO:0005524">
    <property type="term" value="F:ATP binding"/>
    <property type="evidence" value="ECO:0007669"/>
    <property type="project" value="UniProtKB-KW"/>
</dbReference>
<dbReference type="SUPFAM" id="SSF90123">
    <property type="entry name" value="ABC transporter transmembrane region"/>
    <property type="match status" value="1"/>
</dbReference>
<dbReference type="SMART" id="SM00382">
    <property type="entry name" value="AAA"/>
    <property type="match status" value="1"/>
</dbReference>
<name>A0A0C1QZP5_9CLOT</name>
<feature type="transmembrane region" description="Helical" evidence="9">
    <location>
        <begin position="14"/>
        <end position="34"/>
    </location>
</feature>
<feature type="transmembrane region" description="Helical" evidence="9">
    <location>
        <begin position="239"/>
        <end position="266"/>
    </location>
</feature>
<dbReference type="Pfam" id="PF00005">
    <property type="entry name" value="ABC_tran"/>
    <property type="match status" value="1"/>
</dbReference>
<evidence type="ECO:0000256" key="9">
    <source>
        <dbReference type="SAM" id="Phobius"/>
    </source>
</evidence>
<evidence type="ECO:0000256" key="4">
    <source>
        <dbReference type="ARBA" id="ARBA00022692"/>
    </source>
</evidence>
<dbReference type="EMBL" id="AYSO01000016">
    <property type="protein sequence ID" value="KIE46587.1"/>
    <property type="molecule type" value="Genomic_DNA"/>
</dbReference>
<dbReference type="FunFam" id="3.40.50.300:FF:000287">
    <property type="entry name" value="Multidrug ABC transporter ATP-binding protein"/>
    <property type="match status" value="1"/>
</dbReference>
<feature type="transmembrane region" description="Helical" evidence="9">
    <location>
        <begin position="160"/>
        <end position="177"/>
    </location>
</feature>
<dbReference type="GO" id="GO:0016887">
    <property type="term" value="F:ATP hydrolysis activity"/>
    <property type="evidence" value="ECO:0007669"/>
    <property type="project" value="InterPro"/>
</dbReference>
<evidence type="ECO:0000313" key="13">
    <source>
        <dbReference type="Proteomes" id="UP000031366"/>
    </source>
</evidence>
<keyword evidence="4 9" id="KW-0812">Transmembrane</keyword>
<organism evidence="12 13">
    <name type="scientific">Clostridium argentinense CDC 2741</name>
    <dbReference type="NCBI Taxonomy" id="1418104"/>
    <lineage>
        <taxon>Bacteria</taxon>
        <taxon>Bacillati</taxon>
        <taxon>Bacillota</taxon>
        <taxon>Clostridia</taxon>
        <taxon>Eubacteriales</taxon>
        <taxon>Clostridiaceae</taxon>
        <taxon>Clostridium</taxon>
    </lineage>
</organism>
<feature type="domain" description="ABC transmembrane type-1" evidence="11">
    <location>
        <begin position="19"/>
        <end position="303"/>
    </location>
</feature>
<protein>
    <submittedName>
        <fullName evidence="12">ABC transporter family protein</fullName>
    </submittedName>
</protein>
<feature type="transmembrane region" description="Helical" evidence="9">
    <location>
        <begin position="60"/>
        <end position="81"/>
    </location>
</feature>
<accession>A0A0C1QZP5</accession>
<evidence type="ECO:0000256" key="1">
    <source>
        <dbReference type="ARBA" id="ARBA00004651"/>
    </source>
</evidence>
<dbReference type="InterPro" id="IPR036640">
    <property type="entry name" value="ABC1_TM_sf"/>
</dbReference>
<feature type="domain" description="ABC transporter" evidence="10">
    <location>
        <begin position="337"/>
        <end position="571"/>
    </location>
</feature>
<dbReference type="RefSeq" id="WP_039632923.1">
    <property type="nucleotide sequence ID" value="NZ_AYSO01000016.1"/>
</dbReference>